<comment type="caution">
    <text evidence="3">The sequence shown here is derived from an EMBL/GenBank/DDBJ whole genome shotgun (WGS) entry which is preliminary data.</text>
</comment>
<dbReference type="Proteomes" id="UP001365542">
    <property type="component" value="Unassembled WGS sequence"/>
</dbReference>
<evidence type="ECO:0000313" key="4">
    <source>
        <dbReference type="Proteomes" id="UP001365542"/>
    </source>
</evidence>
<feature type="transmembrane region" description="Helical" evidence="2">
    <location>
        <begin position="210"/>
        <end position="231"/>
    </location>
</feature>
<sequence length="285" mass="31937">MPNDQKVKLDLIALPEGLEFWIMQVTPILLAPKSEKYHGGFKAWNKQTKFHDDPKNEKGSPGRSPWTPLQVPYEFDNKKQEKWIGDFEFGCVGIGDGLENTFAIRLDFEIRGKLSKSASGVVRRQGKETNSQVKSAPVKQQGSIYLTPHTWGNNRPDYVIATYWFKGQQFKNAILNQVANAEYIHAALSFAEGGGRLMMMISDNPTGRQIAGGIIMGVTLSVTMAMGSWALGEVMGAYFGKIGEQMAGPALDQMVEGGKNKLERRELPRRGLFDAGYNYYDYYDY</sequence>
<proteinExistence type="predicted"/>
<keyword evidence="4" id="KW-1185">Reference proteome</keyword>
<feature type="region of interest" description="Disordered" evidence="1">
    <location>
        <begin position="47"/>
        <end position="69"/>
    </location>
</feature>
<keyword evidence="2" id="KW-0812">Transmembrane</keyword>
<evidence type="ECO:0000256" key="2">
    <source>
        <dbReference type="SAM" id="Phobius"/>
    </source>
</evidence>
<keyword evidence="2" id="KW-0472">Membrane</keyword>
<keyword evidence="2" id="KW-1133">Transmembrane helix</keyword>
<feature type="compositionally biased region" description="Basic and acidic residues" evidence="1">
    <location>
        <begin position="49"/>
        <end position="60"/>
    </location>
</feature>
<dbReference type="EMBL" id="JAVHJO010000001">
    <property type="protein sequence ID" value="KAK6543477.1"/>
    <property type="molecule type" value="Genomic_DNA"/>
</dbReference>
<name>A0AAV9XPJ3_9PEZI</name>
<evidence type="ECO:0000256" key="1">
    <source>
        <dbReference type="SAM" id="MobiDB-lite"/>
    </source>
</evidence>
<protein>
    <submittedName>
        <fullName evidence="3">Uncharacterized protein</fullName>
    </submittedName>
</protein>
<evidence type="ECO:0000313" key="3">
    <source>
        <dbReference type="EMBL" id="KAK6543477.1"/>
    </source>
</evidence>
<gene>
    <name evidence="3" type="ORF">TWF694_000223</name>
</gene>
<dbReference type="AlphaFoldDB" id="A0AAV9XPJ3"/>
<accession>A0AAV9XPJ3</accession>
<reference evidence="3 4" key="1">
    <citation type="submission" date="2019-10" db="EMBL/GenBank/DDBJ databases">
        <authorList>
            <person name="Palmer J.M."/>
        </authorList>
    </citation>
    <scope>NUCLEOTIDE SEQUENCE [LARGE SCALE GENOMIC DNA]</scope>
    <source>
        <strain evidence="3 4">TWF694</strain>
    </source>
</reference>
<organism evidence="3 4">
    <name type="scientific">Orbilia ellipsospora</name>
    <dbReference type="NCBI Taxonomy" id="2528407"/>
    <lineage>
        <taxon>Eukaryota</taxon>
        <taxon>Fungi</taxon>
        <taxon>Dikarya</taxon>
        <taxon>Ascomycota</taxon>
        <taxon>Pezizomycotina</taxon>
        <taxon>Orbiliomycetes</taxon>
        <taxon>Orbiliales</taxon>
        <taxon>Orbiliaceae</taxon>
        <taxon>Orbilia</taxon>
    </lineage>
</organism>